<keyword evidence="4" id="KW-1185">Reference proteome</keyword>
<evidence type="ECO:0000259" key="2">
    <source>
        <dbReference type="Pfam" id="PF02371"/>
    </source>
</evidence>
<dbReference type="PANTHER" id="PTHR33055:SF13">
    <property type="entry name" value="TRANSPOSASE"/>
    <property type="match status" value="1"/>
</dbReference>
<accession>A0A284VN02</accession>
<reference evidence="4" key="1">
    <citation type="submission" date="2017-06" db="EMBL/GenBank/DDBJ databases">
        <authorList>
            <person name="Cremers G."/>
        </authorList>
    </citation>
    <scope>NUCLEOTIDE SEQUENCE [LARGE SCALE GENOMIC DNA]</scope>
</reference>
<dbReference type="GO" id="GO:0006313">
    <property type="term" value="P:DNA transposition"/>
    <property type="evidence" value="ECO:0007669"/>
    <property type="project" value="InterPro"/>
</dbReference>
<dbReference type="PANTHER" id="PTHR33055">
    <property type="entry name" value="TRANSPOSASE FOR INSERTION SEQUENCE ELEMENT IS1111A"/>
    <property type="match status" value="1"/>
</dbReference>
<evidence type="ECO:0000313" key="3">
    <source>
        <dbReference type="EMBL" id="SNQ60583.1"/>
    </source>
</evidence>
<name>A0A284VN02_9EURY</name>
<dbReference type="InterPro" id="IPR003346">
    <property type="entry name" value="Transposase_20"/>
</dbReference>
<dbReference type="EMBL" id="FZMP01000103">
    <property type="protein sequence ID" value="SNQ60583.1"/>
    <property type="molecule type" value="Genomic_DNA"/>
</dbReference>
<evidence type="ECO:0000256" key="1">
    <source>
        <dbReference type="SAM" id="Coils"/>
    </source>
</evidence>
<dbReference type="AlphaFoldDB" id="A0A284VN02"/>
<dbReference type="GO" id="GO:0003677">
    <property type="term" value="F:DNA binding"/>
    <property type="evidence" value="ECO:0007669"/>
    <property type="project" value="InterPro"/>
</dbReference>
<dbReference type="InterPro" id="IPR047650">
    <property type="entry name" value="Transpos_IS110"/>
</dbReference>
<feature type="coiled-coil region" evidence="1">
    <location>
        <begin position="48"/>
        <end position="75"/>
    </location>
</feature>
<sequence>MNASLNAYGKMFLHKKFIIATILSRDGNKIRGRFGMTLDEILKLITSKRILEKLNKEIMSRMQKLKEDLEIAMSMTGMGFTSASTILAEIGNYRDFVTAEQLASWCGLTPKVSQSADKLVTGSITKQGSKHVRRMLVQVAHAIAKSKNSKLKRFFLHILAKKGKKKAIVALIRCIGKKSSMHIASSPGEQRKISGR</sequence>
<gene>
    <name evidence="3" type="ORF">MNV_1910006</name>
</gene>
<evidence type="ECO:0000313" key="4">
    <source>
        <dbReference type="Proteomes" id="UP000218615"/>
    </source>
</evidence>
<proteinExistence type="predicted"/>
<dbReference type="Pfam" id="PF02371">
    <property type="entry name" value="Transposase_20"/>
    <property type="match status" value="1"/>
</dbReference>
<dbReference type="GO" id="GO:0004803">
    <property type="term" value="F:transposase activity"/>
    <property type="evidence" value="ECO:0007669"/>
    <property type="project" value="InterPro"/>
</dbReference>
<organism evidence="3 4">
    <name type="scientific">Candidatus Methanoperedens nitratireducens</name>
    <dbReference type="NCBI Taxonomy" id="1392998"/>
    <lineage>
        <taxon>Archaea</taxon>
        <taxon>Methanobacteriati</taxon>
        <taxon>Methanobacteriota</taxon>
        <taxon>Stenosarchaea group</taxon>
        <taxon>Methanomicrobia</taxon>
        <taxon>Methanosarcinales</taxon>
        <taxon>ANME-2 cluster</taxon>
        <taxon>Candidatus Methanoperedentaceae</taxon>
        <taxon>Candidatus Methanoperedens</taxon>
    </lineage>
</organism>
<feature type="domain" description="Transposase IS116/IS110/IS902 C-terminal" evidence="2">
    <location>
        <begin position="70"/>
        <end position="154"/>
    </location>
</feature>
<protein>
    <submittedName>
        <fullName evidence="3">Transposase</fullName>
    </submittedName>
</protein>
<keyword evidence="1" id="KW-0175">Coiled coil</keyword>
<dbReference type="Proteomes" id="UP000218615">
    <property type="component" value="Unassembled WGS sequence"/>
</dbReference>